<organism evidence="1 2">
    <name type="scientific">Campylobacter hyointestinalis subsp. hyointestinalis</name>
    <dbReference type="NCBI Taxonomy" id="91352"/>
    <lineage>
        <taxon>Bacteria</taxon>
        <taxon>Pseudomonadati</taxon>
        <taxon>Campylobacterota</taxon>
        <taxon>Epsilonproteobacteria</taxon>
        <taxon>Campylobacterales</taxon>
        <taxon>Campylobacteraceae</taxon>
        <taxon>Campylobacter</taxon>
    </lineage>
</organism>
<dbReference type="Proteomes" id="UP000052237">
    <property type="component" value="Unassembled WGS sequence"/>
</dbReference>
<gene>
    <name evidence="1" type="ORF">ERS686654_02217</name>
</gene>
<dbReference type="GeneID" id="56510939"/>
<reference evidence="1 2" key="1">
    <citation type="submission" date="2015-11" db="EMBL/GenBank/DDBJ databases">
        <authorList>
            <consortium name="Pathogen Informatics"/>
        </authorList>
    </citation>
    <scope>NUCLEOTIDE SEQUENCE [LARGE SCALE GENOMIC DNA]</scope>
    <source>
        <strain evidence="1 2">006A-0059</strain>
    </source>
</reference>
<protein>
    <submittedName>
        <fullName evidence="1">Uncharacterized protein conserved in bacteria</fullName>
    </submittedName>
</protein>
<comment type="caution">
    <text evidence="1">The sequence shown here is derived from an EMBL/GenBank/DDBJ whole genome shotgun (WGS) entry which is preliminary data.</text>
</comment>
<name>A0A0S4SZ78_CAMHY</name>
<proteinExistence type="predicted"/>
<dbReference type="RefSeq" id="WP_025370515.1">
    <property type="nucleotide sequence ID" value="NZ_FAVB01000017.1"/>
</dbReference>
<sequence length="68" mass="7876">MKKEIDFSNAIRNPYVDKNLKRQITINLNGRAIDYFKDMASKKGVPYQTLINIFLNDCVDKKLDIAVI</sequence>
<dbReference type="AlphaFoldDB" id="A0A0S4SZ78"/>
<evidence type="ECO:0000313" key="2">
    <source>
        <dbReference type="Proteomes" id="UP000052237"/>
    </source>
</evidence>
<keyword evidence="2" id="KW-1185">Reference proteome</keyword>
<accession>A0A0S4SZ78</accession>
<dbReference type="EMBL" id="FAVB01000017">
    <property type="protein sequence ID" value="CUU91047.1"/>
    <property type="molecule type" value="Genomic_DNA"/>
</dbReference>
<evidence type="ECO:0000313" key="1">
    <source>
        <dbReference type="EMBL" id="CUU91047.1"/>
    </source>
</evidence>
<dbReference type="STRING" id="32019.ERS672215_01929"/>